<evidence type="ECO:0000313" key="5">
    <source>
        <dbReference type="EMBL" id="KAB5596326.1"/>
    </source>
</evidence>
<keyword evidence="1" id="KW-0734">Signal transduction inhibitor</keyword>
<dbReference type="SMART" id="SM00315">
    <property type="entry name" value="RGS"/>
    <property type="match status" value="1"/>
</dbReference>
<dbReference type="PANTHER" id="PTHR10845">
    <property type="entry name" value="REGULATOR OF G PROTEIN SIGNALING"/>
    <property type="match status" value="1"/>
</dbReference>
<feature type="region of interest" description="Disordered" evidence="2">
    <location>
        <begin position="507"/>
        <end position="535"/>
    </location>
</feature>
<dbReference type="CDD" id="cd04450">
    <property type="entry name" value="DEP_RGS7-like"/>
    <property type="match status" value="1"/>
</dbReference>
<feature type="domain" description="RGS" evidence="3">
    <location>
        <begin position="460"/>
        <end position="635"/>
    </location>
</feature>
<feature type="region of interest" description="Disordered" evidence="2">
    <location>
        <begin position="438"/>
        <end position="458"/>
    </location>
</feature>
<dbReference type="EMBL" id="SSOP01000002">
    <property type="protein sequence ID" value="KAB5596326.1"/>
    <property type="molecule type" value="Genomic_DNA"/>
</dbReference>
<keyword evidence="6" id="KW-1185">Reference proteome</keyword>
<feature type="compositionally biased region" description="Low complexity" evidence="2">
    <location>
        <begin position="507"/>
        <end position="517"/>
    </location>
</feature>
<dbReference type="InterPro" id="IPR058855">
    <property type="entry name" value="RGS1/SST2-like_Fungal-DR"/>
</dbReference>
<evidence type="ECO:0000256" key="2">
    <source>
        <dbReference type="SAM" id="MobiDB-lite"/>
    </source>
</evidence>
<dbReference type="OrthoDB" id="196547at2759"/>
<sequence length="731" mass="81057">MEWDATLPAWSNGCRTSPGLHLPPMSDRSQPAGTASASHMMKVTKRGRPFLKDTLDLFATLIVSLDLVTHKQFFKSFPHSFTTDEAAQNLASLKFSQSNRGPDPRDPTRIITTTTTTTFSMTREMAKAMSQHFMDARLIENAADRTSNLFKERGVYVVTPKGLHVLERFIIKNGINGDSLVGVFESQPVCMKLLHLERRPSDDEIIISQPVITALFRRFVGRQPNYMPDPPPAQPDPTAEYNDRAKGMPLMDVQDRPPQMIGKAPLQTYKHCFPAISALEWLCDFTSIVGRDEAAEMAAHFVRFGLIQLVSDKRKTGDSAVIFTVRGSATTPGTAMVCPRLSFCFSDSSQQGEFRCTAKAIYRITEEGRRVARWDHSRLRNSPNTSQTNLHSSERPSTDGSQEGVLVSELSYGPGPGPHGPETLATATEAKIQRRTSVAEKLRDGYHSDRISKNESNSERLKRILEEPALRALFREFLRGNFCEENLSFWLEAQDLKRRFTTTSTAAAAAHAHGTASPGSRPSTAKSPTPGQQAMEKHHEALVQFTFLIYNTYLAPQSQCELNIDHALRNELYAYVEDVIVDNGFSRTGPGNVGTKEAASFNATQLQNLIKLYERIQLHVFRLMATDSLPKVRPSIFSSTRAHPLQFVKTPRFKDLASWVEEVEVAENDTIASLEAMSITGPVVPPGLEATDVEEVGRAYMTFSATAGEKAGPKPLGQGIAHHAPRHDKTA</sequence>
<feature type="region of interest" description="Disordered" evidence="2">
    <location>
        <begin position="14"/>
        <end position="38"/>
    </location>
</feature>
<feature type="compositionally biased region" description="Polar residues" evidence="2">
    <location>
        <begin position="380"/>
        <end position="391"/>
    </location>
</feature>
<dbReference type="Proteomes" id="UP000383932">
    <property type="component" value="Unassembled WGS sequence"/>
</dbReference>
<organism evidence="5 6">
    <name type="scientific">Ceratobasidium theobromae</name>
    <dbReference type="NCBI Taxonomy" id="1582974"/>
    <lineage>
        <taxon>Eukaryota</taxon>
        <taxon>Fungi</taxon>
        <taxon>Dikarya</taxon>
        <taxon>Basidiomycota</taxon>
        <taxon>Agaricomycotina</taxon>
        <taxon>Agaricomycetes</taxon>
        <taxon>Cantharellales</taxon>
        <taxon>Ceratobasidiaceae</taxon>
        <taxon>Ceratobasidium</taxon>
    </lineage>
</organism>
<dbReference type="PANTHER" id="PTHR10845:SF192">
    <property type="entry name" value="DOUBLE HIT, ISOFORM B"/>
    <property type="match status" value="1"/>
</dbReference>
<accession>A0A5N5QZW4</accession>
<evidence type="ECO:0000259" key="4">
    <source>
        <dbReference type="PROSITE" id="PS50186"/>
    </source>
</evidence>
<proteinExistence type="predicted"/>
<name>A0A5N5QZW4_9AGAM</name>
<dbReference type="SMART" id="SM00049">
    <property type="entry name" value="DEP"/>
    <property type="match status" value="2"/>
</dbReference>
<dbReference type="Pfam" id="PF25889">
    <property type="entry name" value="WHD_Fungal_DR"/>
    <property type="match status" value="1"/>
</dbReference>
<reference evidence="5 6" key="1">
    <citation type="journal article" date="2019" name="Fungal Biol. Biotechnol.">
        <title>Draft genome sequence of fastidious pathogen Ceratobasidium theobromae, which causes vascular-streak dieback in Theobroma cacao.</title>
        <authorList>
            <person name="Ali S.S."/>
            <person name="Asman A."/>
            <person name="Shao J."/>
            <person name="Firmansyah A.P."/>
            <person name="Susilo A.W."/>
            <person name="Rosmana A."/>
            <person name="McMahon P."/>
            <person name="Junaid M."/>
            <person name="Guest D."/>
            <person name="Kheng T.Y."/>
            <person name="Meinhardt L.W."/>
            <person name="Bailey B.A."/>
        </authorList>
    </citation>
    <scope>NUCLEOTIDE SEQUENCE [LARGE SCALE GENOMIC DNA]</scope>
    <source>
        <strain evidence="5 6">CT2</strain>
    </source>
</reference>
<dbReference type="Pfam" id="PF00615">
    <property type="entry name" value="RGS"/>
    <property type="match status" value="1"/>
</dbReference>
<dbReference type="PROSITE" id="PS50132">
    <property type="entry name" value="RGS"/>
    <property type="match status" value="1"/>
</dbReference>
<feature type="compositionally biased region" description="Polar residues" evidence="2">
    <location>
        <begin position="518"/>
        <end position="532"/>
    </location>
</feature>
<dbReference type="GO" id="GO:0009968">
    <property type="term" value="P:negative regulation of signal transduction"/>
    <property type="evidence" value="ECO:0007669"/>
    <property type="project" value="UniProtKB-KW"/>
</dbReference>
<dbReference type="SUPFAM" id="SSF46785">
    <property type="entry name" value="Winged helix' DNA-binding domain"/>
    <property type="match status" value="1"/>
</dbReference>
<feature type="compositionally biased region" description="Polar residues" evidence="2">
    <location>
        <begin position="27"/>
        <end position="37"/>
    </location>
</feature>
<evidence type="ECO:0000313" key="6">
    <source>
        <dbReference type="Proteomes" id="UP000383932"/>
    </source>
</evidence>
<dbReference type="InterPro" id="IPR036390">
    <property type="entry name" value="WH_DNA-bd_sf"/>
</dbReference>
<gene>
    <name evidence="5" type="ORF">CTheo_311</name>
</gene>
<dbReference type="InterPro" id="IPR036305">
    <property type="entry name" value="RGS_sf"/>
</dbReference>
<dbReference type="Gene3D" id="1.10.167.10">
    <property type="entry name" value="Regulator of G-protein Signalling 4, domain 2"/>
    <property type="match status" value="1"/>
</dbReference>
<comment type="caution">
    <text evidence="5">The sequence shown here is derived from an EMBL/GenBank/DDBJ whole genome shotgun (WGS) entry which is preliminary data.</text>
</comment>
<dbReference type="InterPro" id="IPR016137">
    <property type="entry name" value="RGS"/>
</dbReference>
<evidence type="ECO:0000259" key="3">
    <source>
        <dbReference type="PROSITE" id="PS50132"/>
    </source>
</evidence>
<dbReference type="InterPro" id="IPR044926">
    <property type="entry name" value="RGS_subdomain_2"/>
</dbReference>
<feature type="domain" description="DEP" evidence="4">
    <location>
        <begin position="268"/>
        <end position="347"/>
    </location>
</feature>
<dbReference type="AlphaFoldDB" id="A0A5N5QZW4"/>
<feature type="region of interest" description="Disordered" evidence="2">
    <location>
        <begin position="374"/>
        <end position="402"/>
    </location>
</feature>
<dbReference type="GO" id="GO:0035556">
    <property type="term" value="P:intracellular signal transduction"/>
    <property type="evidence" value="ECO:0007669"/>
    <property type="project" value="InterPro"/>
</dbReference>
<dbReference type="Gene3D" id="1.10.10.10">
    <property type="entry name" value="Winged helix-like DNA-binding domain superfamily/Winged helix DNA-binding domain"/>
    <property type="match status" value="2"/>
</dbReference>
<evidence type="ECO:0000256" key="1">
    <source>
        <dbReference type="ARBA" id="ARBA00022700"/>
    </source>
</evidence>
<protein>
    <submittedName>
        <fullName evidence="5">Regulator of G-protein signaling protein</fullName>
    </submittedName>
</protein>
<dbReference type="PROSITE" id="PS50186">
    <property type="entry name" value="DEP"/>
    <property type="match status" value="1"/>
</dbReference>
<dbReference type="InterPro" id="IPR036388">
    <property type="entry name" value="WH-like_DNA-bd_sf"/>
</dbReference>
<dbReference type="InterPro" id="IPR000591">
    <property type="entry name" value="DEP_dom"/>
</dbReference>
<dbReference type="SUPFAM" id="SSF48097">
    <property type="entry name" value="Regulator of G-protein signaling, RGS"/>
    <property type="match status" value="1"/>
</dbReference>
<feature type="region of interest" description="Disordered" evidence="2">
    <location>
        <begin position="708"/>
        <end position="731"/>
    </location>
</feature>